<gene>
    <name evidence="1" type="ORF">JZO85_22250</name>
</gene>
<protein>
    <submittedName>
        <fullName evidence="1">Uncharacterized protein</fullName>
    </submittedName>
</protein>
<comment type="caution">
    <text evidence="1">The sequence shown here is derived from an EMBL/GenBank/DDBJ whole genome shotgun (WGS) entry which is preliminary data.</text>
</comment>
<evidence type="ECO:0000313" key="1">
    <source>
        <dbReference type="EMBL" id="MBO0454984.1"/>
    </source>
</evidence>
<evidence type="ECO:0000313" key="2">
    <source>
        <dbReference type="Proteomes" id="UP000664495"/>
    </source>
</evidence>
<proteinExistence type="predicted"/>
<sequence>MGDIVNISVSSDASVFADELKESGLFEDKVDVYTYAAAYVIKKYYKEFDPATYILTDTQGSNFGVSSIDPNNNWSILIKSLYPEMEAPTPYRYLRALIDRGLSLLEERSKQDLNFSIFDELV</sequence>
<dbReference type="Proteomes" id="UP000664495">
    <property type="component" value="Unassembled WGS sequence"/>
</dbReference>
<name>A0ABS3HNE9_9ENTE</name>
<reference evidence="1 2" key="1">
    <citation type="submission" date="2021-03" db="EMBL/GenBank/DDBJ databases">
        <title>Enterococcal diversity collection.</title>
        <authorList>
            <person name="Gilmore M.S."/>
            <person name="Schwartzman J."/>
            <person name="Van Tyne D."/>
            <person name="Martin M."/>
            <person name="Earl A.M."/>
            <person name="Manson A.L."/>
            <person name="Straub T."/>
            <person name="Salamzade R."/>
            <person name="Saavedra J."/>
            <person name="Lebreton F."/>
            <person name="Prichula J."/>
            <person name="Schaufler K."/>
            <person name="Gaca A."/>
            <person name="Sgardioli B."/>
            <person name="Wagenaar J."/>
            <person name="Strong T."/>
        </authorList>
    </citation>
    <scope>NUCLEOTIDE SEQUENCE [LARGE SCALE GENOMIC DNA]</scope>
    <source>
        <strain evidence="1 2">MJM16</strain>
    </source>
</reference>
<accession>A0ABS3HNE9</accession>
<dbReference type="EMBL" id="JAFLVR010000081">
    <property type="protein sequence ID" value="MBO0454984.1"/>
    <property type="molecule type" value="Genomic_DNA"/>
</dbReference>
<keyword evidence="2" id="KW-1185">Reference proteome</keyword>
<dbReference type="RefSeq" id="WP_207110709.1">
    <property type="nucleotide sequence ID" value="NZ_JAFLVR010000081.1"/>
</dbReference>
<organism evidence="1 2">
    <name type="scientific">Candidatus Enterococcus murrayae</name>
    <dbReference type="NCBI Taxonomy" id="2815321"/>
    <lineage>
        <taxon>Bacteria</taxon>
        <taxon>Bacillati</taxon>
        <taxon>Bacillota</taxon>
        <taxon>Bacilli</taxon>
        <taxon>Lactobacillales</taxon>
        <taxon>Enterococcaceae</taxon>
        <taxon>Enterococcus</taxon>
    </lineage>
</organism>